<comment type="caution">
    <text evidence="2">The sequence shown here is derived from an EMBL/GenBank/DDBJ whole genome shotgun (WGS) entry which is preliminary data.</text>
</comment>
<dbReference type="Proteomes" id="UP001396334">
    <property type="component" value="Unassembled WGS sequence"/>
</dbReference>
<feature type="region of interest" description="Disordered" evidence="1">
    <location>
        <begin position="28"/>
        <end position="49"/>
    </location>
</feature>
<name>A0ABR2RHW6_9ROSI</name>
<organism evidence="2 3">
    <name type="scientific">Hibiscus sabdariffa</name>
    <name type="common">roselle</name>
    <dbReference type="NCBI Taxonomy" id="183260"/>
    <lineage>
        <taxon>Eukaryota</taxon>
        <taxon>Viridiplantae</taxon>
        <taxon>Streptophyta</taxon>
        <taxon>Embryophyta</taxon>
        <taxon>Tracheophyta</taxon>
        <taxon>Spermatophyta</taxon>
        <taxon>Magnoliopsida</taxon>
        <taxon>eudicotyledons</taxon>
        <taxon>Gunneridae</taxon>
        <taxon>Pentapetalae</taxon>
        <taxon>rosids</taxon>
        <taxon>malvids</taxon>
        <taxon>Malvales</taxon>
        <taxon>Malvaceae</taxon>
        <taxon>Malvoideae</taxon>
        <taxon>Hibiscus</taxon>
    </lineage>
</organism>
<evidence type="ECO:0000256" key="1">
    <source>
        <dbReference type="SAM" id="MobiDB-lite"/>
    </source>
</evidence>
<keyword evidence="3" id="KW-1185">Reference proteome</keyword>
<dbReference type="EMBL" id="JBBPBN010000022">
    <property type="protein sequence ID" value="KAK9012455.1"/>
    <property type="molecule type" value="Genomic_DNA"/>
</dbReference>
<evidence type="ECO:0000313" key="2">
    <source>
        <dbReference type="EMBL" id="KAK9012455.1"/>
    </source>
</evidence>
<reference evidence="2 3" key="1">
    <citation type="journal article" date="2024" name="G3 (Bethesda)">
        <title>Genome assembly of Hibiscus sabdariffa L. provides insights into metabolisms of medicinal natural products.</title>
        <authorList>
            <person name="Kim T."/>
        </authorList>
    </citation>
    <scope>NUCLEOTIDE SEQUENCE [LARGE SCALE GENOMIC DNA]</scope>
    <source>
        <strain evidence="2">TK-2024</strain>
        <tissue evidence="2">Old leaves</tissue>
    </source>
</reference>
<proteinExistence type="predicted"/>
<sequence>MGNRKKQEGSEISKVAVSNWVNDMSRELNFGAPPSRSSGSEPFTDVSNIQNGVQWIDNSSFVGERPGASQ</sequence>
<protein>
    <submittedName>
        <fullName evidence="2">Uncharacterized protein</fullName>
    </submittedName>
</protein>
<accession>A0ABR2RHW6</accession>
<evidence type="ECO:0000313" key="3">
    <source>
        <dbReference type="Proteomes" id="UP001396334"/>
    </source>
</evidence>
<gene>
    <name evidence="2" type="ORF">V6N11_040506</name>
</gene>
<feature type="compositionally biased region" description="Polar residues" evidence="1">
    <location>
        <begin position="35"/>
        <end position="49"/>
    </location>
</feature>